<dbReference type="AlphaFoldDB" id="A0A0E0B0W0"/>
<evidence type="ECO:0000313" key="2">
    <source>
        <dbReference type="Proteomes" id="UP000026961"/>
    </source>
</evidence>
<keyword evidence="2" id="KW-1185">Reference proteome</keyword>
<dbReference type="Gramene" id="OGLUM09G04740.1">
    <property type="protein sequence ID" value="OGLUM09G04740.1"/>
    <property type="gene ID" value="OGLUM09G04740"/>
</dbReference>
<proteinExistence type="predicted"/>
<protein>
    <submittedName>
        <fullName evidence="1">Uncharacterized protein</fullName>
    </submittedName>
</protein>
<dbReference type="Proteomes" id="UP000026961">
    <property type="component" value="Chromosome 9"/>
</dbReference>
<sequence length="312" mass="34598">MVWLGIWLRPASPPEASSCERFNGEVPLLLLVELEGREGRRRCRIRRKRRHCCLLCCPRRRRRCAKTTMSSLPLRLLSFLWKRLGEIPPLPPPAATLPPGSTLLQACSAISSLEHVDFVTELGLVDISSVEAVGKGGKEIAGIRQSTAMAAPLPWTPWAWPFGVKDDSCGARAAAVIERVWLGHRSARRPEASSCECFASEAPLLLLVEEKGRGGGEGEDEVLDPEEASALLPPLLPKEEKRMSQDHHELIAAAASLFLEEKIGGKFDSRVKKSLPIYNSSKNIIRIREHVHMIPIYNEKDHSNIPESASCR</sequence>
<evidence type="ECO:0000313" key="1">
    <source>
        <dbReference type="EnsemblPlants" id="OGLUM09G04740.1"/>
    </source>
</evidence>
<name>A0A0E0B0W0_9ORYZ</name>
<accession>A0A0E0B0W0</accession>
<dbReference type="EnsemblPlants" id="OGLUM09G04740.1">
    <property type="protein sequence ID" value="OGLUM09G04740.1"/>
    <property type="gene ID" value="OGLUM09G04740"/>
</dbReference>
<organism evidence="1">
    <name type="scientific">Oryza glumipatula</name>
    <dbReference type="NCBI Taxonomy" id="40148"/>
    <lineage>
        <taxon>Eukaryota</taxon>
        <taxon>Viridiplantae</taxon>
        <taxon>Streptophyta</taxon>
        <taxon>Embryophyta</taxon>
        <taxon>Tracheophyta</taxon>
        <taxon>Spermatophyta</taxon>
        <taxon>Magnoliopsida</taxon>
        <taxon>Liliopsida</taxon>
        <taxon>Poales</taxon>
        <taxon>Poaceae</taxon>
        <taxon>BOP clade</taxon>
        <taxon>Oryzoideae</taxon>
        <taxon>Oryzeae</taxon>
        <taxon>Oryzinae</taxon>
        <taxon>Oryza</taxon>
    </lineage>
</organism>
<dbReference type="HOGENOM" id="CLU_892489_0_0_1"/>
<reference evidence="1" key="2">
    <citation type="submission" date="2018-05" db="EMBL/GenBank/DDBJ databases">
        <title>OgluRS3 (Oryza glumaepatula Reference Sequence Version 3).</title>
        <authorList>
            <person name="Zhang J."/>
            <person name="Kudrna D."/>
            <person name="Lee S."/>
            <person name="Talag J."/>
            <person name="Welchert J."/>
            <person name="Wing R.A."/>
        </authorList>
    </citation>
    <scope>NUCLEOTIDE SEQUENCE [LARGE SCALE GENOMIC DNA]</scope>
</reference>
<reference evidence="1" key="1">
    <citation type="submission" date="2015-04" db="UniProtKB">
        <authorList>
            <consortium name="EnsemblPlants"/>
        </authorList>
    </citation>
    <scope>IDENTIFICATION</scope>
</reference>